<dbReference type="PANTHER" id="PTHR33376:SF2">
    <property type="entry name" value="DICARBOXYLATE-BINDING PERIPLASMIC PROTEIN"/>
    <property type="match status" value="1"/>
</dbReference>
<proteinExistence type="predicted"/>
<evidence type="ECO:0000256" key="2">
    <source>
        <dbReference type="SAM" id="SignalP"/>
    </source>
</evidence>
<feature type="signal peptide" evidence="2">
    <location>
        <begin position="1"/>
        <end position="21"/>
    </location>
</feature>
<dbReference type="Gene3D" id="3.40.190.170">
    <property type="entry name" value="Bacterial extracellular solute-binding protein, family 7"/>
    <property type="match status" value="1"/>
</dbReference>
<dbReference type="NCBIfam" id="TIGR00787">
    <property type="entry name" value="dctP"/>
    <property type="match status" value="1"/>
</dbReference>
<dbReference type="AlphaFoldDB" id="A0A5B0DUK6"/>
<dbReference type="GO" id="GO:0055085">
    <property type="term" value="P:transmembrane transport"/>
    <property type="evidence" value="ECO:0007669"/>
    <property type="project" value="InterPro"/>
</dbReference>
<accession>A0A5B0DUK6</accession>
<evidence type="ECO:0000313" key="4">
    <source>
        <dbReference type="Proteomes" id="UP000324738"/>
    </source>
</evidence>
<sequence>MKMQLMVSALALMLGSGVAQAQTVFNLGFIGGPAAPETIGIGQFADEIAEKTEGRYKIQLQGAGALGGDRDVIEGVQFGTIEMTMSSTSVVANFAPEFTVFDVPFLFRDFDHAQEVFNGPLGQEILDTLPDAGFVGLAAGGIGFRQLTNSVRPVTTAADVANLKIRTQQNDLHLQAWEALGTLPTPMAVTEVYSALQQGVVDGQENPIGAIINNRFGEVQKYMSITDHAFTPIVVLINPGIYDSLSDEDKQIFREAAVNAMARTKDEVAKVQETGLDTLRSLGVEIQEDVDGDSFREKLAPTFEQLSTRFGEKLDAIRSVGQ</sequence>
<organism evidence="3 4">
    <name type="scientific">Aureimonas fodinaquatilis</name>
    <dbReference type="NCBI Taxonomy" id="2565783"/>
    <lineage>
        <taxon>Bacteria</taxon>
        <taxon>Pseudomonadati</taxon>
        <taxon>Pseudomonadota</taxon>
        <taxon>Alphaproteobacteria</taxon>
        <taxon>Hyphomicrobiales</taxon>
        <taxon>Aurantimonadaceae</taxon>
        <taxon>Aureimonas</taxon>
    </lineage>
</organism>
<dbReference type="PANTHER" id="PTHR33376">
    <property type="match status" value="1"/>
</dbReference>
<dbReference type="GO" id="GO:0030246">
    <property type="term" value="F:carbohydrate binding"/>
    <property type="evidence" value="ECO:0007669"/>
    <property type="project" value="TreeGrafter"/>
</dbReference>
<evidence type="ECO:0000256" key="1">
    <source>
        <dbReference type="ARBA" id="ARBA00022729"/>
    </source>
</evidence>
<feature type="chain" id="PRO_5022680083" evidence="2">
    <location>
        <begin position="22"/>
        <end position="322"/>
    </location>
</feature>
<protein>
    <submittedName>
        <fullName evidence="3">TRAP transporter substrate-binding protein</fullName>
    </submittedName>
</protein>
<comment type="caution">
    <text evidence="3">The sequence shown here is derived from an EMBL/GenBank/DDBJ whole genome shotgun (WGS) entry which is preliminary data.</text>
</comment>
<dbReference type="NCBIfam" id="NF037995">
    <property type="entry name" value="TRAP_S1"/>
    <property type="match status" value="1"/>
</dbReference>
<dbReference type="EMBL" id="VTWH01000002">
    <property type="protein sequence ID" value="KAA0970454.1"/>
    <property type="molecule type" value="Genomic_DNA"/>
</dbReference>
<dbReference type="RefSeq" id="WP_149299443.1">
    <property type="nucleotide sequence ID" value="NZ_VTWH01000002.1"/>
</dbReference>
<keyword evidence="4" id="KW-1185">Reference proteome</keyword>
<evidence type="ECO:0000313" key="3">
    <source>
        <dbReference type="EMBL" id="KAA0970454.1"/>
    </source>
</evidence>
<gene>
    <name evidence="3" type="ORF">FPY71_08050</name>
</gene>
<reference evidence="3 4" key="1">
    <citation type="submission" date="2019-08" db="EMBL/GenBank/DDBJ databases">
        <title>Aureimonas fodiniaquatilis sp. nov., isolated from a coal mine wastewater.</title>
        <authorList>
            <person name="Kim W."/>
        </authorList>
    </citation>
    <scope>NUCLEOTIDE SEQUENCE [LARGE SCALE GENOMIC DNA]</scope>
    <source>
        <strain evidence="3 4">CAU 1482</strain>
    </source>
</reference>
<dbReference type="CDD" id="cd13603">
    <property type="entry name" value="PBP2_TRAP_Siap_TeaA_like"/>
    <property type="match status" value="1"/>
</dbReference>
<name>A0A5B0DUK6_9HYPH</name>
<dbReference type="InterPro" id="IPR004682">
    <property type="entry name" value="TRAP_DctP"/>
</dbReference>
<dbReference type="OrthoDB" id="9803763at2"/>
<dbReference type="PIRSF" id="PIRSF006470">
    <property type="entry name" value="DctB"/>
    <property type="match status" value="1"/>
</dbReference>
<keyword evidence="1 2" id="KW-0732">Signal</keyword>
<dbReference type="InterPro" id="IPR018389">
    <property type="entry name" value="DctP_fam"/>
</dbReference>
<dbReference type="Pfam" id="PF03480">
    <property type="entry name" value="DctP"/>
    <property type="match status" value="1"/>
</dbReference>
<dbReference type="Proteomes" id="UP000324738">
    <property type="component" value="Unassembled WGS sequence"/>
</dbReference>
<dbReference type="InterPro" id="IPR038404">
    <property type="entry name" value="TRAP_DctP_sf"/>
</dbReference>
<dbReference type="GO" id="GO:0030288">
    <property type="term" value="C:outer membrane-bounded periplasmic space"/>
    <property type="evidence" value="ECO:0007669"/>
    <property type="project" value="InterPro"/>
</dbReference>